<dbReference type="InterPro" id="IPR036928">
    <property type="entry name" value="AS_sf"/>
</dbReference>
<dbReference type="GO" id="GO:0004040">
    <property type="term" value="F:amidase activity"/>
    <property type="evidence" value="ECO:0007669"/>
    <property type="project" value="UniProtKB-EC"/>
</dbReference>
<dbReference type="Pfam" id="PF01425">
    <property type="entry name" value="Amidase"/>
    <property type="match status" value="1"/>
</dbReference>
<geneLocation type="plasmid" evidence="3"/>
<dbReference type="EC" id="3.5.1.4" evidence="2"/>
<gene>
    <name evidence="2" type="ORF">K788_0001362</name>
</gene>
<reference evidence="2 3" key="1">
    <citation type="journal article" date="2014" name="Genome Announc.">
        <title>Draft Genome Sequence of the Haloacid-Degrading Burkholderia caribensis Strain MBA4.</title>
        <authorList>
            <person name="Pan Y."/>
            <person name="Kong K.F."/>
            <person name="Tsang J.S."/>
        </authorList>
    </citation>
    <scope>NUCLEOTIDE SEQUENCE [LARGE SCALE GENOMIC DNA]</scope>
    <source>
        <strain evidence="2 3">MBA4</strain>
        <plasmid evidence="3">Plasmid</plasmid>
    </source>
</reference>
<feature type="domain" description="Amidase" evidence="1">
    <location>
        <begin position="25"/>
        <end position="446"/>
    </location>
</feature>
<dbReference type="KEGG" id="bcai:K788_0001362"/>
<accession>A0A0P0RNE0</accession>
<proteinExistence type="predicted"/>
<organism evidence="2 3">
    <name type="scientific">Paraburkholderia caribensis MBA4</name>
    <dbReference type="NCBI Taxonomy" id="1323664"/>
    <lineage>
        <taxon>Bacteria</taxon>
        <taxon>Pseudomonadati</taxon>
        <taxon>Pseudomonadota</taxon>
        <taxon>Betaproteobacteria</taxon>
        <taxon>Burkholderiales</taxon>
        <taxon>Burkholderiaceae</taxon>
        <taxon>Paraburkholderia</taxon>
    </lineage>
</organism>
<dbReference type="EMBL" id="CP012748">
    <property type="protein sequence ID" value="ALL70294.1"/>
    <property type="molecule type" value="Genomic_DNA"/>
</dbReference>
<dbReference type="InterPro" id="IPR023631">
    <property type="entry name" value="Amidase_dom"/>
</dbReference>
<sequence>MTELWRLSATELTQRIRKREVSAREAARAALERLDAVNPLINAVVEHRPEQVYEQADRIDEAVARGEDPGPLAGVPVTTKINIDQAGFATTNGTRLQQNLIAEVNSPVVDNLVRAGAVLLGRTNAPTFALRWFTDNQIHGHTRNPRNASLTPGGSSGGAAAAVTAGIGQIALGTDIGGSVRYPAYACGVHGLRPSFGRVPAFNASSPERPIGAQLMSSAGPIGRTVEDLRVALIAMSAPDVRDPWWVPAPLIGRESPLRAALCLRPGGMSIAKEVEEALRDAARRLKDAGWTVEEIDDTPLIRDAGEAQERLWLGDGFPAVADAVARDGDPGARAVVEGVRAKVAAMPDDVVNSSLVRRTTLTREWRLFLSRYPVLLLPVSGELPFPDGLDMQGLAGFQRVWDAQLTMRALPAMGLPGLVVSTGIVNSVPVGVQIVASHFREDLCLLAGKAIEERGTPASPIDPVA</sequence>
<evidence type="ECO:0000313" key="2">
    <source>
        <dbReference type="EMBL" id="ALL70294.1"/>
    </source>
</evidence>
<keyword evidence="2" id="KW-0614">Plasmid</keyword>
<dbReference type="PANTHER" id="PTHR43372">
    <property type="entry name" value="FATTY-ACID AMIDE HYDROLASE"/>
    <property type="match status" value="1"/>
</dbReference>
<dbReference type="Gene3D" id="3.90.1300.10">
    <property type="entry name" value="Amidase signature (AS) domain"/>
    <property type="match status" value="1"/>
</dbReference>
<dbReference type="AlphaFoldDB" id="A0A0P0RNE0"/>
<dbReference type="SUPFAM" id="SSF75304">
    <property type="entry name" value="Amidase signature (AS) enzymes"/>
    <property type="match status" value="1"/>
</dbReference>
<dbReference type="GeneID" id="69973779"/>
<name>A0A0P0RNE0_9BURK</name>
<keyword evidence="2" id="KW-0378">Hydrolase</keyword>
<dbReference type="InterPro" id="IPR052739">
    <property type="entry name" value="FAAH2"/>
</dbReference>
<dbReference type="PANTHER" id="PTHR43372:SF4">
    <property type="entry name" value="FATTY-ACID AMIDE HYDROLASE 2"/>
    <property type="match status" value="1"/>
</dbReference>
<dbReference type="RefSeq" id="WP_035994461.1">
    <property type="nucleotide sequence ID" value="NZ_CP012748.1"/>
</dbReference>
<evidence type="ECO:0000259" key="1">
    <source>
        <dbReference type="Pfam" id="PF01425"/>
    </source>
</evidence>
<protein>
    <submittedName>
        <fullName evidence="2">Indoleacetamide hydrolase</fullName>
        <ecNumber evidence="2">3.5.1.4</ecNumber>
    </submittedName>
</protein>
<dbReference type="Proteomes" id="UP000019146">
    <property type="component" value="Plasmid unnamed"/>
</dbReference>
<dbReference type="GO" id="GO:0012505">
    <property type="term" value="C:endomembrane system"/>
    <property type="evidence" value="ECO:0007669"/>
    <property type="project" value="TreeGrafter"/>
</dbReference>
<evidence type="ECO:0000313" key="3">
    <source>
        <dbReference type="Proteomes" id="UP000019146"/>
    </source>
</evidence>
<dbReference type="NCBIfam" id="NF005687">
    <property type="entry name" value="PRK07487.1"/>
    <property type="match status" value="1"/>
</dbReference>